<comment type="caution">
    <text evidence="2">The sequence shown here is derived from an EMBL/GenBank/DDBJ whole genome shotgun (WGS) entry which is preliminary data.</text>
</comment>
<proteinExistence type="predicted"/>
<protein>
    <submittedName>
        <fullName evidence="2">O-methyltransferase YrrM</fullName>
    </submittedName>
</protein>
<keyword evidence="3" id="KW-1185">Reference proteome</keyword>
<dbReference type="Gene3D" id="3.40.50.150">
    <property type="entry name" value="Vaccinia Virus protein VP39"/>
    <property type="match status" value="1"/>
</dbReference>
<dbReference type="EMBL" id="JAVDYC010000001">
    <property type="protein sequence ID" value="MDR7325537.1"/>
    <property type="molecule type" value="Genomic_DNA"/>
</dbReference>
<sequence length="207" mass="23095">MIPNVRRRLHERGPVRPRPGHSPDDFIRVSVPRHDCDLLRDLLIAERVRAVVEIGLAYGASALAIGEALAGGRHWVIDPYQDRAYTDSGWNLLVEAGLAATTTLLRAESSVALPALLRDGVTADAAFVDGSHRFHEVFVDLYYLRRIVRPGGLIVVDDDVPPVHAALRYFTTNLGWADVPVDRPWRCRALRLPPTLTEPAYTDFMPF</sequence>
<organism evidence="2 3">
    <name type="scientific">Catenuloplanes niger</name>
    <dbReference type="NCBI Taxonomy" id="587534"/>
    <lineage>
        <taxon>Bacteria</taxon>
        <taxon>Bacillati</taxon>
        <taxon>Actinomycetota</taxon>
        <taxon>Actinomycetes</taxon>
        <taxon>Micromonosporales</taxon>
        <taxon>Micromonosporaceae</taxon>
        <taxon>Catenuloplanes</taxon>
    </lineage>
</organism>
<reference evidence="2 3" key="1">
    <citation type="submission" date="2023-07" db="EMBL/GenBank/DDBJ databases">
        <title>Sequencing the genomes of 1000 actinobacteria strains.</title>
        <authorList>
            <person name="Klenk H.-P."/>
        </authorList>
    </citation>
    <scope>NUCLEOTIDE SEQUENCE [LARGE SCALE GENOMIC DNA]</scope>
    <source>
        <strain evidence="2 3">DSM 44711</strain>
    </source>
</reference>
<name>A0AAE3ZTF7_9ACTN</name>
<dbReference type="InterPro" id="IPR029063">
    <property type="entry name" value="SAM-dependent_MTases_sf"/>
</dbReference>
<accession>A0AAE3ZTF7</accession>
<dbReference type="Pfam" id="PF13578">
    <property type="entry name" value="Methyltransf_24"/>
    <property type="match status" value="1"/>
</dbReference>
<gene>
    <name evidence="2" type="ORF">J2S44_005787</name>
</gene>
<dbReference type="Proteomes" id="UP001183629">
    <property type="component" value="Unassembled WGS sequence"/>
</dbReference>
<feature type="compositionally biased region" description="Basic residues" evidence="1">
    <location>
        <begin position="1"/>
        <end position="10"/>
    </location>
</feature>
<evidence type="ECO:0000256" key="1">
    <source>
        <dbReference type="SAM" id="MobiDB-lite"/>
    </source>
</evidence>
<dbReference type="SUPFAM" id="SSF53335">
    <property type="entry name" value="S-adenosyl-L-methionine-dependent methyltransferases"/>
    <property type="match status" value="1"/>
</dbReference>
<evidence type="ECO:0000313" key="2">
    <source>
        <dbReference type="EMBL" id="MDR7325537.1"/>
    </source>
</evidence>
<dbReference type="AlphaFoldDB" id="A0AAE3ZTF7"/>
<evidence type="ECO:0000313" key="3">
    <source>
        <dbReference type="Proteomes" id="UP001183629"/>
    </source>
</evidence>
<feature type="region of interest" description="Disordered" evidence="1">
    <location>
        <begin position="1"/>
        <end position="24"/>
    </location>
</feature>